<dbReference type="EMBL" id="SLWB01000005">
    <property type="protein sequence ID" value="TCN68971.1"/>
    <property type="molecule type" value="Genomic_DNA"/>
</dbReference>
<gene>
    <name evidence="1" type="ORF">CLV25_105173</name>
</gene>
<keyword evidence="2" id="KW-1185">Reference proteome</keyword>
<dbReference type="OrthoDB" id="1163801at2"/>
<evidence type="ECO:0008006" key="3">
    <source>
        <dbReference type="Google" id="ProtNLM"/>
    </source>
</evidence>
<protein>
    <recommendedName>
        <fullName evidence="3">Transcriptional regulator</fullName>
    </recommendedName>
</protein>
<dbReference type="AlphaFoldDB" id="A0A4R2EK75"/>
<sequence length="81" mass="9016">MDILKLAHRLTGAHHYISSATTGTPVEFAAKLGIAESHLYLLIAVLKQLGGPIAYSRSRKTYLYTRPIAFKLGYEEVKEPQ</sequence>
<dbReference type="Proteomes" id="UP000294830">
    <property type="component" value="Unassembled WGS sequence"/>
</dbReference>
<organism evidence="1 2">
    <name type="scientific">Acetobacteroides hydrogenigenes</name>
    <dbReference type="NCBI Taxonomy" id="979970"/>
    <lineage>
        <taxon>Bacteria</taxon>
        <taxon>Pseudomonadati</taxon>
        <taxon>Bacteroidota</taxon>
        <taxon>Bacteroidia</taxon>
        <taxon>Bacteroidales</taxon>
        <taxon>Rikenellaceae</taxon>
        <taxon>Acetobacteroides</taxon>
    </lineage>
</organism>
<comment type="caution">
    <text evidence="1">The sequence shown here is derived from an EMBL/GenBank/DDBJ whole genome shotgun (WGS) entry which is preliminary data.</text>
</comment>
<dbReference type="RefSeq" id="WP_131838983.1">
    <property type="nucleotide sequence ID" value="NZ_SLWB01000005.1"/>
</dbReference>
<accession>A0A4R2EK75</accession>
<proteinExistence type="predicted"/>
<reference evidence="1 2" key="1">
    <citation type="submission" date="2019-03" db="EMBL/GenBank/DDBJ databases">
        <title>Genomic Encyclopedia of Archaeal and Bacterial Type Strains, Phase II (KMG-II): from individual species to whole genera.</title>
        <authorList>
            <person name="Goeker M."/>
        </authorList>
    </citation>
    <scope>NUCLEOTIDE SEQUENCE [LARGE SCALE GENOMIC DNA]</scope>
    <source>
        <strain evidence="1 2">RL-C</strain>
    </source>
</reference>
<evidence type="ECO:0000313" key="1">
    <source>
        <dbReference type="EMBL" id="TCN68971.1"/>
    </source>
</evidence>
<name>A0A4R2EK75_9BACT</name>
<evidence type="ECO:0000313" key="2">
    <source>
        <dbReference type="Proteomes" id="UP000294830"/>
    </source>
</evidence>